<evidence type="ECO:0000313" key="8">
    <source>
        <dbReference type="Proteomes" id="UP000001052"/>
    </source>
</evidence>
<proteinExistence type="predicted"/>
<name>C8X089_DESRD</name>
<keyword evidence="2" id="KW-0479">Metal-binding</keyword>
<dbReference type="InterPro" id="IPR017896">
    <property type="entry name" value="4Fe4S_Fe-S-bd"/>
</dbReference>
<dbReference type="Gene3D" id="1.10.1060.10">
    <property type="entry name" value="Alpha-helical ferredoxin"/>
    <property type="match status" value="1"/>
</dbReference>
<dbReference type="InterPro" id="IPR051460">
    <property type="entry name" value="HdrC_iron-sulfur_subunit"/>
</dbReference>
<dbReference type="PANTHER" id="PTHR43255:SF1">
    <property type="entry name" value="IRON-SULFUR-BINDING OXIDOREDUCTASE FADF-RELATED"/>
    <property type="match status" value="1"/>
</dbReference>
<evidence type="ECO:0000256" key="2">
    <source>
        <dbReference type="ARBA" id="ARBA00022723"/>
    </source>
</evidence>
<dbReference type="EMBL" id="CP001734">
    <property type="protein sequence ID" value="ACV67714.1"/>
    <property type="molecule type" value="Genomic_DNA"/>
</dbReference>
<feature type="domain" description="4Fe-4S ferredoxin-type" evidence="6">
    <location>
        <begin position="14"/>
        <end position="45"/>
    </location>
</feature>
<dbReference type="Pfam" id="PF13183">
    <property type="entry name" value="Fer4_8"/>
    <property type="match status" value="1"/>
</dbReference>
<dbReference type="OrthoDB" id="9769677at2"/>
<sequence>MTTTYSGSHEDAALQQLQDMVQACMQCGTCSASCPNSGAMDLTPRQVWRLVLLGQFEDIWHSHTFWLCSNCYTCTLRCPRGLPLTEAVNTLKRLAPRETLHDRRQAAFYEVFMDNVRRYGRVQEMDMMLHYFWAMRDPRVPMAFTPLGTKLLRRGKVHPGHPRVKGLGKLDRLFAKAQLMEGAPCATPTTPDAP</sequence>
<dbReference type="GO" id="GO:0016491">
    <property type="term" value="F:oxidoreductase activity"/>
    <property type="evidence" value="ECO:0007669"/>
    <property type="project" value="UniProtKB-KW"/>
</dbReference>
<evidence type="ECO:0000313" key="7">
    <source>
        <dbReference type="EMBL" id="ACV67714.1"/>
    </source>
</evidence>
<evidence type="ECO:0000256" key="4">
    <source>
        <dbReference type="ARBA" id="ARBA00023004"/>
    </source>
</evidence>
<dbReference type="InterPro" id="IPR009051">
    <property type="entry name" value="Helical_ferredxn"/>
</dbReference>
<reference evidence="8" key="1">
    <citation type="submission" date="2009-09" db="EMBL/GenBank/DDBJ databases">
        <title>The complete chromosome of Desulfohalobium retbaense DSM 5692.</title>
        <authorList>
            <consortium name="US DOE Joint Genome Institute (JGI-PGF)"/>
            <person name="Lucas S."/>
            <person name="Copeland A."/>
            <person name="Lapidus A."/>
            <person name="Glavina del Rio T."/>
            <person name="Dalin E."/>
            <person name="Tice H."/>
            <person name="Bruce D."/>
            <person name="Goodwin L."/>
            <person name="Pitluck S."/>
            <person name="Kyrpides N."/>
            <person name="Mavromatis K."/>
            <person name="Ivanova N."/>
            <person name="Mikhailova N."/>
            <person name="Munk A.C."/>
            <person name="Brettin T."/>
            <person name="Detter J.C."/>
            <person name="Han C."/>
            <person name="Tapia R."/>
            <person name="Larimer F."/>
            <person name="Land M."/>
            <person name="Hauser L."/>
            <person name="Markowitz V."/>
            <person name="Cheng J.-F."/>
            <person name="Hugenholtz P."/>
            <person name="Woyke T."/>
            <person name="Wu D."/>
            <person name="Spring S."/>
            <person name="Klenk H.-P."/>
            <person name="Eisen J.A."/>
        </authorList>
    </citation>
    <scope>NUCLEOTIDE SEQUENCE [LARGE SCALE GENOMIC DNA]</scope>
    <source>
        <strain evidence="8">DSM 5692</strain>
    </source>
</reference>
<dbReference type="PROSITE" id="PS00198">
    <property type="entry name" value="4FE4S_FER_1"/>
    <property type="match status" value="2"/>
</dbReference>
<dbReference type="GO" id="GO:0005886">
    <property type="term" value="C:plasma membrane"/>
    <property type="evidence" value="ECO:0007669"/>
    <property type="project" value="TreeGrafter"/>
</dbReference>
<dbReference type="AlphaFoldDB" id="C8X089"/>
<gene>
    <name evidence="7" type="ordered locus">Dret_0417</name>
</gene>
<evidence type="ECO:0000256" key="5">
    <source>
        <dbReference type="ARBA" id="ARBA00023014"/>
    </source>
</evidence>
<accession>C8X089</accession>
<dbReference type="Proteomes" id="UP000001052">
    <property type="component" value="Chromosome"/>
</dbReference>
<dbReference type="GO" id="GO:0051539">
    <property type="term" value="F:4 iron, 4 sulfur cluster binding"/>
    <property type="evidence" value="ECO:0007669"/>
    <property type="project" value="UniProtKB-KW"/>
</dbReference>
<dbReference type="PANTHER" id="PTHR43255">
    <property type="entry name" value="IRON-SULFUR-BINDING OXIDOREDUCTASE FADF-RELATED-RELATED"/>
    <property type="match status" value="1"/>
</dbReference>
<keyword evidence="4" id="KW-0408">Iron</keyword>
<organism evidence="7 8">
    <name type="scientific">Desulfohalobium retbaense (strain ATCC 49708 / DSM 5692 / JCM 16813 / HR100)</name>
    <dbReference type="NCBI Taxonomy" id="485915"/>
    <lineage>
        <taxon>Bacteria</taxon>
        <taxon>Pseudomonadati</taxon>
        <taxon>Thermodesulfobacteriota</taxon>
        <taxon>Desulfovibrionia</taxon>
        <taxon>Desulfovibrionales</taxon>
        <taxon>Desulfohalobiaceae</taxon>
        <taxon>Desulfohalobium</taxon>
    </lineage>
</organism>
<dbReference type="eggNOG" id="COG1150">
    <property type="taxonomic scope" value="Bacteria"/>
</dbReference>
<dbReference type="HOGENOM" id="CLU_093432_1_0_7"/>
<dbReference type="GO" id="GO:0046872">
    <property type="term" value="F:metal ion binding"/>
    <property type="evidence" value="ECO:0007669"/>
    <property type="project" value="UniProtKB-KW"/>
</dbReference>
<dbReference type="SUPFAM" id="SSF46548">
    <property type="entry name" value="alpha-helical ferredoxin"/>
    <property type="match status" value="1"/>
</dbReference>
<evidence type="ECO:0000256" key="1">
    <source>
        <dbReference type="ARBA" id="ARBA00022485"/>
    </source>
</evidence>
<keyword evidence="8" id="KW-1185">Reference proteome</keyword>
<dbReference type="RefSeq" id="WP_015750872.1">
    <property type="nucleotide sequence ID" value="NC_013223.1"/>
</dbReference>
<evidence type="ECO:0000259" key="6">
    <source>
        <dbReference type="PROSITE" id="PS51379"/>
    </source>
</evidence>
<dbReference type="PROSITE" id="PS51379">
    <property type="entry name" value="4FE4S_FER_2"/>
    <property type="match status" value="1"/>
</dbReference>
<dbReference type="KEGG" id="drt:Dret_0417"/>
<reference evidence="7 8" key="2">
    <citation type="journal article" date="2010" name="Stand. Genomic Sci.">
        <title>Complete genome sequence of Desulfohalobium retbaense type strain (HR(100)).</title>
        <authorList>
            <person name="Spring S."/>
            <person name="Nolan M."/>
            <person name="Lapidus A."/>
            <person name="Glavina Del Rio T."/>
            <person name="Copeland A."/>
            <person name="Tice H."/>
            <person name="Cheng J.F."/>
            <person name="Lucas S."/>
            <person name="Land M."/>
            <person name="Chen F."/>
            <person name="Bruce D."/>
            <person name="Goodwin L."/>
            <person name="Pitluck S."/>
            <person name="Ivanova N."/>
            <person name="Mavromatis K."/>
            <person name="Mikhailova N."/>
            <person name="Pati A."/>
            <person name="Chen A."/>
            <person name="Palaniappan K."/>
            <person name="Hauser L."/>
            <person name="Chang Y.J."/>
            <person name="Jeffries C.D."/>
            <person name="Munk C."/>
            <person name="Kiss H."/>
            <person name="Chain P."/>
            <person name="Han C."/>
            <person name="Brettin T."/>
            <person name="Detter J.C."/>
            <person name="Schuler E."/>
            <person name="Goker M."/>
            <person name="Rohde M."/>
            <person name="Bristow J."/>
            <person name="Eisen J.A."/>
            <person name="Markowitz V."/>
            <person name="Hugenholtz P."/>
            <person name="Kyrpides N.C."/>
            <person name="Klenk H.P."/>
        </authorList>
    </citation>
    <scope>NUCLEOTIDE SEQUENCE [LARGE SCALE GENOMIC DNA]</scope>
    <source>
        <strain evidence="7 8">DSM 5692</strain>
    </source>
</reference>
<keyword evidence="1" id="KW-0004">4Fe-4S</keyword>
<dbReference type="InterPro" id="IPR017900">
    <property type="entry name" value="4Fe4S_Fe_S_CS"/>
</dbReference>
<evidence type="ECO:0000256" key="3">
    <source>
        <dbReference type="ARBA" id="ARBA00023002"/>
    </source>
</evidence>
<keyword evidence="3" id="KW-0560">Oxidoreductase</keyword>
<protein>
    <submittedName>
        <fullName evidence="7">Heterodisulfide reductase, C subunit</fullName>
    </submittedName>
</protein>
<dbReference type="STRING" id="485915.Dret_0417"/>
<keyword evidence="5" id="KW-0411">Iron-sulfur</keyword>